<dbReference type="PANTHER" id="PTHR10827:SF98">
    <property type="entry name" value="45 KDA CALCIUM-BINDING PROTEIN"/>
    <property type="match status" value="1"/>
</dbReference>
<accession>A0A239KMF7</accession>
<feature type="signal peptide" evidence="3">
    <location>
        <begin position="1"/>
        <end position="27"/>
    </location>
</feature>
<name>A0A239KMF7_9BACT</name>
<dbReference type="Pfam" id="PF13833">
    <property type="entry name" value="EF-hand_8"/>
    <property type="match status" value="1"/>
</dbReference>
<evidence type="ECO:0000313" key="6">
    <source>
        <dbReference type="Proteomes" id="UP000198356"/>
    </source>
</evidence>
<dbReference type="GO" id="GO:0005509">
    <property type="term" value="F:calcium ion binding"/>
    <property type="evidence" value="ECO:0007669"/>
    <property type="project" value="InterPro"/>
</dbReference>
<dbReference type="EMBL" id="FZOU01000005">
    <property type="protein sequence ID" value="SNT19180.1"/>
    <property type="molecule type" value="Genomic_DNA"/>
</dbReference>
<dbReference type="PROSITE" id="PS50222">
    <property type="entry name" value="EF_HAND_2"/>
    <property type="match status" value="3"/>
</dbReference>
<dbReference type="AlphaFoldDB" id="A0A239KMF7"/>
<gene>
    <name evidence="5" type="ORF">SAMN05421770_10560</name>
</gene>
<dbReference type="InterPro" id="IPR002048">
    <property type="entry name" value="EF_hand_dom"/>
</dbReference>
<evidence type="ECO:0000256" key="1">
    <source>
        <dbReference type="ARBA" id="ARBA00022723"/>
    </source>
</evidence>
<feature type="domain" description="EF-hand" evidence="4">
    <location>
        <begin position="238"/>
        <end position="273"/>
    </location>
</feature>
<keyword evidence="3" id="KW-0732">Signal</keyword>
<proteinExistence type="predicted"/>
<dbReference type="InterPro" id="IPR018247">
    <property type="entry name" value="EF_Hand_1_Ca_BS"/>
</dbReference>
<dbReference type="InterPro" id="IPR011992">
    <property type="entry name" value="EF-hand-dom_pair"/>
</dbReference>
<evidence type="ECO:0000256" key="2">
    <source>
        <dbReference type="ARBA" id="ARBA00022737"/>
    </source>
</evidence>
<protein>
    <submittedName>
        <fullName evidence="5">Ca2+-binding protein, EF-hand superfamily</fullName>
    </submittedName>
</protein>
<keyword evidence="2" id="KW-0677">Repeat</keyword>
<organism evidence="5 6">
    <name type="scientific">Granulicella rosea</name>
    <dbReference type="NCBI Taxonomy" id="474952"/>
    <lineage>
        <taxon>Bacteria</taxon>
        <taxon>Pseudomonadati</taxon>
        <taxon>Acidobacteriota</taxon>
        <taxon>Terriglobia</taxon>
        <taxon>Terriglobales</taxon>
        <taxon>Acidobacteriaceae</taxon>
        <taxon>Granulicella</taxon>
    </lineage>
</organism>
<feature type="chain" id="PRO_5012760299" evidence="3">
    <location>
        <begin position="28"/>
        <end position="283"/>
    </location>
</feature>
<dbReference type="SUPFAM" id="SSF47473">
    <property type="entry name" value="EF-hand"/>
    <property type="match status" value="2"/>
</dbReference>
<feature type="domain" description="EF-hand" evidence="4">
    <location>
        <begin position="183"/>
        <end position="218"/>
    </location>
</feature>
<evidence type="ECO:0000313" key="5">
    <source>
        <dbReference type="EMBL" id="SNT19180.1"/>
    </source>
</evidence>
<dbReference type="Gene3D" id="1.10.238.10">
    <property type="entry name" value="EF-hand"/>
    <property type="match status" value="4"/>
</dbReference>
<dbReference type="SMART" id="SM00054">
    <property type="entry name" value="EFh"/>
    <property type="match status" value="4"/>
</dbReference>
<dbReference type="PANTHER" id="PTHR10827">
    <property type="entry name" value="RETICULOCALBIN"/>
    <property type="match status" value="1"/>
</dbReference>
<evidence type="ECO:0000259" key="4">
    <source>
        <dbReference type="PROSITE" id="PS50222"/>
    </source>
</evidence>
<dbReference type="Pfam" id="PF13202">
    <property type="entry name" value="EF-hand_5"/>
    <property type="match status" value="5"/>
</dbReference>
<reference evidence="5 6" key="1">
    <citation type="submission" date="2017-06" db="EMBL/GenBank/DDBJ databases">
        <authorList>
            <person name="Kim H.J."/>
            <person name="Triplett B.A."/>
        </authorList>
    </citation>
    <scope>NUCLEOTIDE SEQUENCE [LARGE SCALE GENOMIC DNA]</scope>
    <source>
        <strain evidence="5 6">DSM 18704</strain>
    </source>
</reference>
<dbReference type="PROSITE" id="PS00018">
    <property type="entry name" value="EF_HAND_1"/>
    <property type="match status" value="4"/>
</dbReference>
<evidence type="ECO:0000256" key="3">
    <source>
        <dbReference type="SAM" id="SignalP"/>
    </source>
</evidence>
<dbReference type="RefSeq" id="WP_176441776.1">
    <property type="nucleotide sequence ID" value="NZ_FZOU01000005.1"/>
</dbReference>
<keyword evidence="1" id="KW-0479">Metal-binding</keyword>
<sequence>MRLQCGVMPVLKVGVGLLALACAALYAQGPGGGSGRPQQPRPVLLALDVDRDGTLSAAEIAAAPKVLPTLDADGDGQLSSLEYLPKQNDPNAVDPDALVARLMVLDKNGDGVLTADELPERLGGMMARLDANHDGRITPDEVRASATKQGGPAGRRLTGAGATRMDPVLNAIDADHDGVLSAAEIANAAAALRSLDRNGDGQLTPDELKMRQQTPADRAQHTLDEWDTNKDGKLSKAEAPDRMQEQFEKIDTNGDGFLDLAELTAYNAAQPAQGPRPNSEGKQ</sequence>
<feature type="domain" description="EF-hand" evidence="4">
    <location>
        <begin position="117"/>
        <end position="152"/>
    </location>
</feature>
<dbReference type="Proteomes" id="UP000198356">
    <property type="component" value="Unassembled WGS sequence"/>
</dbReference>
<keyword evidence="6" id="KW-1185">Reference proteome</keyword>